<protein>
    <submittedName>
        <fullName evidence="1">Chloride Channel</fullName>
    </submittedName>
</protein>
<evidence type="ECO:0000313" key="1">
    <source>
        <dbReference type="EMBL" id="KAG7384634.1"/>
    </source>
</evidence>
<dbReference type="EMBL" id="JAGDFM010000143">
    <property type="protein sequence ID" value="KAG7384634.1"/>
    <property type="molecule type" value="Genomic_DNA"/>
</dbReference>
<accession>A0A8T1VYH4</accession>
<dbReference type="GO" id="GO:0005247">
    <property type="term" value="F:voltage-gated chloride channel activity"/>
    <property type="evidence" value="ECO:0007669"/>
    <property type="project" value="TreeGrafter"/>
</dbReference>
<reference evidence="1" key="1">
    <citation type="submission" date="2021-02" db="EMBL/GenBank/DDBJ databases">
        <authorList>
            <person name="Palmer J.M."/>
        </authorList>
    </citation>
    <scope>NUCLEOTIDE SEQUENCE</scope>
    <source>
        <strain evidence="1">SCRP734</strain>
    </source>
</reference>
<name>A0A8T1VYH4_9STRA</name>
<proteinExistence type="predicted"/>
<organism evidence="1 2">
    <name type="scientific">Phytophthora pseudosyringae</name>
    <dbReference type="NCBI Taxonomy" id="221518"/>
    <lineage>
        <taxon>Eukaryota</taxon>
        <taxon>Sar</taxon>
        <taxon>Stramenopiles</taxon>
        <taxon>Oomycota</taxon>
        <taxon>Peronosporomycetes</taxon>
        <taxon>Peronosporales</taxon>
        <taxon>Peronosporaceae</taxon>
        <taxon>Phytophthora</taxon>
    </lineage>
</organism>
<dbReference type="InterPro" id="IPR050970">
    <property type="entry name" value="Cl_channel_volt-gated"/>
</dbReference>
<dbReference type="AlphaFoldDB" id="A0A8T1VYH4"/>
<gene>
    <name evidence="1" type="primary">CLH-1_2</name>
    <name evidence="1" type="ORF">PHYPSEUDO_002448</name>
</gene>
<dbReference type="PANTHER" id="PTHR45720">
    <property type="entry name" value="CHLORIDE CHANNEL PROTEIN 2"/>
    <property type="match status" value="1"/>
</dbReference>
<sequence>MPSAKDPNISLRVQQLVSKILDIDKKKSAMVEDYSLINFQPKDATSLSSPFVQLELGPPFHDYSFTSVPVESYPGQVAEDVNLYRVHKTAAMSAWTKVYVVRLSKLLGVINLDSSLTMLRTEEDTVMLAP</sequence>
<keyword evidence="2" id="KW-1185">Reference proteome</keyword>
<evidence type="ECO:0000313" key="2">
    <source>
        <dbReference type="Proteomes" id="UP000694044"/>
    </source>
</evidence>
<dbReference type="Proteomes" id="UP000694044">
    <property type="component" value="Unassembled WGS sequence"/>
</dbReference>
<dbReference type="PANTHER" id="PTHR45720:SF10">
    <property type="entry name" value="CHLORIDE CHANNEL PROTEIN 2"/>
    <property type="match status" value="1"/>
</dbReference>
<comment type="caution">
    <text evidence="1">The sequence shown here is derived from an EMBL/GenBank/DDBJ whole genome shotgun (WGS) entry which is preliminary data.</text>
</comment>